<dbReference type="InterPro" id="IPR050270">
    <property type="entry name" value="DegV_domain_contain"/>
</dbReference>
<evidence type="ECO:0000313" key="2">
    <source>
        <dbReference type="EMBL" id="ANF97317.1"/>
    </source>
</evidence>
<organism evidence="2 3">
    <name type="scientific">Paenibacillus bovis</name>
    <dbReference type="NCBI Taxonomy" id="1616788"/>
    <lineage>
        <taxon>Bacteria</taxon>
        <taxon>Bacillati</taxon>
        <taxon>Bacillota</taxon>
        <taxon>Bacilli</taxon>
        <taxon>Bacillales</taxon>
        <taxon>Paenibacillaceae</taxon>
        <taxon>Paenibacillus</taxon>
    </lineage>
</organism>
<dbReference type="RefSeq" id="WP_060535430.1">
    <property type="nucleotide sequence ID" value="NZ_CP013023.1"/>
</dbReference>
<name>A0A172ZJ63_9BACL</name>
<dbReference type="PANTHER" id="PTHR33434">
    <property type="entry name" value="DEGV DOMAIN-CONTAINING PROTEIN DR_1986-RELATED"/>
    <property type="match status" value="1"/>
</dbReference>
<evidence type="ECO:0000313" key="3">
    <source>
        <dbReference type="Proteomes" id="UP000078148"/>
    </source>
</evidence>
<evidence type="ECO:0000256" key="1">
    <source>
        <dbReference type="ARBA" id="ARBA00023121"/>
    </source>
</evidence>
<dbReference type="OrthoDB" id="1638652at2"/>
<dbReference type="EMBL" id="CP013023">
    <property type="protein sequence ID" value="ANF97317.1"/>
    <property type="molecule type" value="Genomic_DNA"/>
</dbReference>
<dbReference type="InterPro" id="IPR003797">
    <property type="entry name" value="DegV"/>
</dbReference>
<dbReference type="InterPro" id="IPR043168">
    <property type="entry name" value="DegV_C"/>
</dbReference>
<protein>
    <submittedName>
        <fullName evidence="2">Fatty acid-binding protein DegV</fullName>
    </submittedName>
</protein>
<dbReference type="Proteomes" id="UP000078148">
    <property type="component" value="Chromosome"/>
</dbReference>
<reference evidence="3" key="1">
    <citation type="submission" date="2015-10" db="EMBL/GenBank/DDBJ databases">
        <title>Genome of Paenibacillus bovis sp. nov.</title>
        <authorList>
            <person name="Wu Z."/>
            <person name="Gao C."/>
            <person name="Liu Z."/>
            <person name="Zheng H."/>
        </authorList>
    </citation>
    <scope>NUCLEOTIDE SEQUENCE [LARGE SCALE GENOMIC DNA]</scope>
    <source>
        <strain evidence="3">BD3526</strain>
    </source>
</reference>
<dbReference type="GO" id="GO:0008289">
    <property type="term" value="F:lipid binding"/>
    <property type="evidence" value="ECO:0007669"/>
    <property type="project" value="UniProtKB-KW"/>
</dbReference>
<dbReference type="STRING" id="1616788.AR543_15785"/>
<keyword evidence="1" id="KW-0446">Lipid-binding</keyword>
<dbReference type="Pfam" id="PF02645">
    <property type="entry name" value="DegV"/>
    <property type="match status" value="1"/>
</dbReference>
<dbReference type="PANTHER" id="PTHR33434:SF2">
    <property type="entry name" value="FATTY ACID-BINDING PROTEIN TM_1468"/>
    <property type="match status" value="1"/>
</dbReference>
<dbReference type="Gene3D" id="3.40.50.10170">
    <property type="match status" value="1"/>
</dbReference>
<dbReference type="AlphaFoldDB" id="A0A172ZJ63"/>
<proteinExistence type="predicted"/>
<sequence length="295" mass="33064">MRTIAWVTDSTAMIDPVFASENHIYIVPLCLIAGDEVYRENIDITAEQFYEKMRIHDRVGSSQPPIGEFIELYEQLKDQYDDIIAIHCSSELSGTYNSSLQAAEMAEVRVIGIDSKVGAFPLREMVMQGIEMQQQGMAAGEIKEQIDGMIQEMSFYMIPASLSQLHRSGRVSGTQLMISQLLSIHLLLRFEEGKVIVEDKIRTMKKAKLRLLDILKKDVEHIRDVCIMHANNLEGAFKLKEEIAHLAPRLQIEIASFIPVAGIHAGEGTLALAWIKNNWSAIQRNTLSAAAHTTA</sequence>
<dbReference type="Gene3D" id="3.30.1180.10">
    <property type="match status" value="1"/>
</dbReference>
<accession>A0A172ZJ63</accession>
<dbReference type="KEGG" id="pbv:AR543_15785"/>
<dbReference type="SUPFAM" id="SSF82549">
    <property type="entry name" value="DAK1/DegV-like"/>
    <property type="match status" value="1"/>
</dbReference>
<gene>
    <name evidence="2" type="ORF">AR543_15785</name>
</gene>
<keyword evidence="3" id="KW-1185">Reference proteome</keyword>
<dbReference type="PROSITE" id="PS51482">
    <property type="entry name" value="DEGV"/>
    <property type="match status" value="1"/>
</dbReference>
<dbReference type="NCBIfam" id="TIGR00762">
    <property type="entry name" value="DegV"/>
    <property type="match status" value="1"/>
</dbReference>
<reference evidence="2 3" key="2">
    <citation type="journal article" date="2016" name="Int. J. Syst. Evol. Microbiol.">
        <title>Paenibacillus bovis sp. nov., isolated from raw yak (Bos grunniens) milk.</title>
        <authorList>
            <person name="Gao C."/>
            <person name="Han J."/>
            <person name="Liu Z."/>
            <person name="Xu X."/>
            <person name="Hang F."/>
            <person name="Wu Z."/>
        </authorList>
    </citation>
    <scope>NUCLEOTIDE SEQUENCE [LARGE SCALE GENOMIC DNA]</scope>
    <source>
        <strain evidence="2 3">BD3526</strain>
    </source>
</reference>